<proteinExistence type="predicted"/>
<dbReference type="Proteomes" id="UP000504637">
    <property type="component" value="Unplaced"/>
</dbReference>
<organism evidence="3">
    <name type="scientific">Dissoconium aciculare CBS 342.82</name>
    <dbReference type="NCBI Taxonomy" id="1314786"/>
    <lineage>
        <taxon>Eukaryota</taxon>
        <taxon>Fungi</taxon>
        <taxon>Dikarya</taxon>
        <taxon>Ascomycota</taxon>
        <taxon>Pezizomycotina</taxon>
        <taxon>Dothideomycetes</taxon>
        <taxon>Dothideomycetidae</taxon>
        <taxon>Mycosphaerellales</taxon>
        <taxon>Dissoconiaceae</taxon>
        <taxon>Dissoconium</taxon>
    </lineage>
</organism>
<gene>
    <name evidence="3" type="ORF">K489DRAFT_376819</name>
</gene>
<name>A0A6J3MEW8_9PEZI</name>
<protein>
    <submittedName>
        <fullName evidence="3">Uncharacterized protein</fullName>
    </submittedName>
</protein>
<feature type="region of interest" description="Disordered" evidence="1">
    <location>
        <begin position="28"/>
        <end position="51"/>
    </location>
</feature>
<evidence type="ECO:0000313" key="2">
    <source>
        <dbReference type="Proteomes" id="UP000504637"/>
    </source>
</evidence>
<reference evidence="3" key="1">
    <citation type="submission" date="2020-01" db="EMBL/GenBank/DDBJ databases">
        <authorList>
            <consortium name="DOE Joint Genome Institute"/>
            <person name="Haridas S."/>
            <person name="Albert R."/>
            <person name="Binder M."/>
            <person name="Bloem J."/>
            <person name="Labutti K."/>
            <person name="Salamov A."/>
            <person name="Andreopoulos B."/>
            <person name="Baker S.E."/>
            <person name="Barry K."/>
            <person name="Bills G."/>
            <person name="Bluhm B.H."/>
            <person name="Cannon C."/>
            <person name="Castanera R."/>
            <person name="Culley D.E."/>
            <person name="Daum C."/>
            <person name="Ezra D."/>
            <person name="Gonzalez J.B."/>
            <person name="Henrissat B."/>
            <person name="Kuo A."/>
            <person name="Liang C."/>
            <person name="Lipzen A."/>
            <person name="Lutzoni F."/>
            <person name="Magnuson J."/>
            <person name="Mondo S."/>
            <person name="Nolan M."/>
            <person name="Ohm R."/>
            <person name="Pangilinan J."/>
            <person name="Park H.-J."/>
            <person name="Ramirez L."/>
            <person name="Alfaro M."/>
            <person name="Sun H."/>
            <person name="Tritt A."/>
            <person name="Yoshinaga Y."/>
            <person name="Zwiers L.-H."/>
            <person name="Turgeon B.G."/>
            <person name="Goodwin S.B."/>
            <person name="Spatafora J.W."/>
            <person name="Crous P.W."/>
            <person name="Grigoriev I.V."/>
        </authorList>
    </citation>
    <scope>NUCLEOTIDE SEQUENCE</scope>
    <source>
        <strain evidence="3">CBS 342.82</strain>
    </source>
</reference>
<sequence>MTCSFSKCNDGQNMAVVFTMGLQITSNTRHRRSMRPPPVSRHTRHGGYAAPPRRLLTHIL</sequence>
<reference evidence="3" key="3">
    <citation type="submission" date="2025-08" db="UniProtKB">
        <authorList>
            <consortium name="RefSeq"/>
        </authorList>
    </citation>
    <scope>IDENTIFICATION</scope>
    <source>
        <strain evidence="3">CBS 342.82</strain>
    </source>
</reference>
<dbReference type="RefSeq" id="XP_033463444.1">
    <property type="nucleotide sequence ID" value="XM_033604004.1"/>
</dbReference>
<evidence type="ECO:0000256" key="1">
    <source>
        <dbReference type="SAM" id="MobiDB-lite"/>
    </source>
</evidence>
<accession>A0A6J3MEW8</accession>
<evidence type="ECO:0000313" key="3">
    <source>
        <dbReference type="RefSeq" id="XP_033463444.1"/>
    </source>
</evidence>
<dbReference type="GeneID" id="54361804"/>
<dbReference type="AlphaFoldDB" id="A0A6J3MEW8"/>
<reference evidence="3" key="2">
    <citation type="submission" date="2020-04" db="EMBL/GenBank/DDBJ databases">
        <authorList>
            <consortium name="NCBI Genome Project"/>
        </authorList>
    </citation>
    <scope>NUCLEOTIDE SEQUENCE</scope>
    <source>
        <strain evidence="3">CBS 342.82</strain>
    </source>
</reference>
<keyword evidence="2" id="KW-1185">Reference proteome</keyword>